<accession>A0ABU4WUI5</accession>
<comment type="caution">
    <text evidence="5">Lacks conserved residue(s) required for the propagation of feature annotation.</text>
</comment>
<evidence type="ECO:0000256" key="3">
    <source>
        <dbReference type="ARBA" id="ARBA00022643"/>
    </source>
</evidence>
<dbReference type="EC" id="2.5.1.129" evidence="5"/>
<feature type="binding site" evidence="5">
    <location>
        <begin position="91"/>
        <end position="94"/>
    </location>
    <ligand>
        <name>FMN</name>
        <dbReference type="ChEBI" id="CHEBI:58210"/>
    </ligand>
</feature>
<evidence type="ECO:0000256" key="5">
    <source>
        <dbReference type="HAMAP-Rule" id="MF_01984"/>
    </source>
</evidence>
<feature type="binding site" evidence="5">
    <location>
        <position position="126"/>
    </location>
    <ligand>
        <name>FMN</name>
        <dbReference type="ChEBI" id="CHEBI:58210"/>
    </ligand>
</feature>
<sequence>MVAAPKRIIVGVTGASGFDYAVCLLKMLHEQEVETHLVVSRAAMTAMAHETDMTFGQMKALADHCHDNRDIAAPIASGSFRTMGMIVAPCSAKSLAEIAMGTGGTLIARAADVVLKERRRLVVLFRETPLHLGHCHNMLRLTEMGGIVMPPVPAFYPRPKTIEEMVTYTGARVLDLFDIEAEVEGRWKANQARE</sequence>
<keyword evidence="4 5" id="KW-0808">Transferase</keyword>
<protein>
    <recommendedName>
        <fullName evidence="5">Flavin prenyltransferase UbiX</fullName>
        <ecNumber evidence="5">2.5.1.129</ecNumber>
    </recommendedName>
</protein>
<feature type="domain" description="Flavoprotein" evidence="6">
    <location>
        <begin position="6"/>
        <end position="168"/>
    </location>
</feature>
<comment type="catalytic activity">
    <reaction evidence="5">
        <text>dimethylallyl phosphate + FMNH2 = prenylated FMNH2 + phosphate</text>
        <dbReference type="Rhea" id="RHEA:37743"/>
        <dbReference type="ChEBI" id="CHEBI:43474"/>
        <dbReference type="ChEBI" id="CHEBI:57618"/>
        <dbReference type="ChEBI" id="CHEBI:87467"/>
        <dbReference type="ChEBI" id="CHEBI:88052"/>
        <dbReference type="EC" id="2.5.1.129"/>
    </reaction>
</comment>
<comment type="function">
    <text evidence="5">Flavin prenyltransferase that catalyzes the synthesis of the prenylated FMN cofactor (prenyl-FMN) for 4-hydroxy-3-polyprenylbenzoic acid decarboxylase UbiD. The prenyltransferase is metal-independent and links a dimethylallyl moiety from dimethylallyl monophosphate (DMAP) to the flavin N5 and C6 atoms of FMN.</text>
</comment>
<dbReference type="InterPro" id="IPR004507">
    <property type="entry name" value="UbiX-like"/>
</dbReference>
<evidence type="ECO:0000256" key="4">
    <source>
        <dbReference type="ARBA" id="ARBA00022679"/>
    </source>
</evidence>
<evidence type="ECO:0000313" key="8">
    <source>
        <dbReference type="Proteomes" id="UP001272097"/>
    </source>
</evidence>
<comment type="caution">
    <text evidence="7">The sequence shown here is derived from an EMBL/GenBank/DDBJ whole genome shotgun (WGS) entry which is preliminary data.</text>
</comment>
<dbReference type="EMBL" id="JAVIIS010000010">
    <property type="protein sequence ID" value="MDX8439722.1"/>
    <property type="molecule type" value="Genomic_DNA"/>
</dbReference>
<keyword evidence="8" id="KW-1185">Reference proteome</keyword>
<reference evidence="7 8" key="1">
    <citation type="submission" date="2023-08" db="EMBL/GenBank/DDBJ databases">
        <title>Implementing the SeqCode for naming new Mesorhizobium species isolated from Vachellia karroo root nodules.</title>
        <authorList>
            <person name="Van Lill M."/>
        </authorList>
    </citation>
    <scope>NUCLEOTIDE SEQUENCE [LARGE SCALE GENOMIC DNA]</scope>
    <source>
        <strain evidence="7 8">VK3E</strain>
    </source>
</reference>
<evidence type="ECO:0000259" key="6">
    <source>
        <dbReference type="Pfam" id="PF02441"/>
    </source>
</evidence>
<dbReference type="InterPro" id="IPR003382">
    <property type="entry name" value="Flavoprotein"/>
</dbReference>
<feature type="binding site" evidence="5">
    <location>
        <position position="156"/>
    </location>
    <ligand>
        <name>dimethylallyl phosphate</name>
        <dbReference type="ChEBI" id="CHEBI:88052"/>
    </ligand>
</feature>
<dbReference type="Pfam" id="PF02441">
    <property type="entry name" value="Flavoprotein"/>
    <property type="match status" value="1"/>
</dbReference>
<comment type="similarity">
    <text evidence="5">Belongs to the UbiX/PAD1 family.</text>
</comment>
<name>A0ABU4WUI5_9HYPH</name>
<organism evidence="7 8">
    <name type="scientific">Mesorhizobium australafricanum</name>
    <dbReference type="NCBI Taxonomy" id="3072311"/>
    <lineage>
        <taxon>Bacteria</taxon>
        <taxon>Pseudomonadati</taxon>
        <taxon>Pseudomonadota</taxon>
        <taxon>Alphaproteobacteria</taxon>
        <taxon>Hyphomicrobiales</taxon>
        <taxon>Phyllobacteriaceae</taxon>
        <taxon>Mesorhizobium</taxon>
    </lineage>
</organism>
<dbReference type="InterPro" id="IPR036551">
    <property type="entry name" value="Flavin_trans-like"/>
</dbReference>
<dbReference type="Proteomes" id="UP001272097">
    <property type="component" value="Unassembled WGS sequence"/>
</dbReference>
<keyword evidence="1 5" id="KW-0637">Prenyltransferase</keyword>
<dbReference type="NCBIfam" id="NF004685">
    <property type="entry name" value="PRK06029.1"/>
    <property type="match status" value="1"/>
</dbReference>
<feature type="binding site" evidence="5">
    <location>
        <position position="172"/>
    </location>
    <ligand>
        <name>dimethylallyl phosphate</name>
        <dbReference type="ChEBI" id="CHEBI:88052"/>
    </ligand>
</feature>
<dbReference type="SUPFAM" id="SSF52507">
    <property type="entry name" value="Homo-oligomeric flavin-containing Cys decarboxylases, HFCD"/>
    <property type="match status" value="1"/>
</dbReference>
<feature type="binding site" evidence="5">
    <location>
        <begin position="14"/>
        <end position="16"/>
    </location>
    <ligand>
        <name>FMN</name>
        <dbReference type="ChEBI" id="CHEBI:58210"/>
    </ligand>
</feature>
<dbReference type="NCBIfam" id="TIGR00421">
    <property type="entry name" value="ubiX_pad"/>
    <property type="match status" value="1"/>
</dbReference>
<feature type="binding site" evidence="5">
    <location>
        <position position="40"/>
    </location>
    <ligand>
        <name>FMN</name>
        <dbReference type="ChEBI" id="CHEBI:58210"/>
    </ligand>
</feature>
<dbReference type="HAMAP" id="MF_01984">
    <property type="entry name" value="ubiX_pad"/>
    <property type="match status" value="1"/>
</dbReference>
<dbReference type="RefSeq" id="WP_320213766.1">
    <property type="nucleotide sequence ID" value="NZ_JAVIIS010000010.1"/>
</dbReference>
<evidence type="ECO:0000256" key="2">
    <source>
        <dbReference type="ARBA" id="ARBA00022630"/>
    </source>
</evidence>
<evidence type="ECO:0000256" key="1">
    <source>
        <dbReference type="ARBA" id="ARBA00022602"/>
    </source>
</evidence>
<keyword evidence="3 5" id="KW-0288">FMN</keyword>
<dbReference type="Gene3D" id="3.40.50.1950">
    <property type="entry name" value="Flavin prenyltransferase-like"/>
    <property type="match status" value="1"/>
</dbReference>
<keyword evidence="2 5" id="KW-0285">Flavoprotein</keyword>
<proteinExistence type="inferred from homology"/>
<gene>
    <name evidence="5" type="primary">ubiX</name>
    <name evidence="7" type="ORF">RFM51_08960</name>
</gene>
<evidence type="ECO:0000313" key="7">
    <source>
        <dbReference type="EMBL" id="MDX8439722.1"/>
    </source>
</evidence>